<dbReference type="PANTHER" id="PTHR38790:SF4">
    <property type="entry name" value="2EXR DOMAIN-CONTAINING PROTEIN"/>
    <property type="match status" value="1"/>
</dbReference>
<protein>
    <recommendedName>
        <fullName evidence="1">DUF7730 domain-containing protein</fullName>
    </recommendedName>
</protein>
<evidence type="ECO:0000259" key="1">
    <source>
        <dbReference type="Pfam" id="PF24864"/>
    </source>
</evidence>
<name>A0A7U2NPT8_PHANO</name>
<dbReference type="AlphaFoldDB" id="A0A7U2NPT8"/>
<reference evidence="3" key="1">
    <citation type="journal article" date="2021" name="BMC Genomics">
        <title>Chromosome-level genome assembly and manually-curated proteome of model necrotroph Parastagonospora nodorum Sn15 reveals a genome-wide trove of candidate effector homologs, and redundancy of virulence-related functions within an accessory chromosome.</title>
        <authorList>
            <person name="Bertazzoni S."/>
            <person name="Jones D.A.B."/>
            <person name="Phan H.T."/>
            <person name="Tan K.-C."/>
            <person name="Hane J.K."/>
        </authorList>
    </citation>
    <scope>NUCLEOTIDE SEQUENCE [LARGE SCALE GENOMIC DNA]</scope>
    <source>
        <strain evidence="3">SN15 / ATCC MYA-4574 / FGSC 10173)</strain>
    </source>
</reference>
<organism evidence="2 3">
    <name type="scientific">Phaeosphaeria nodorum (strain SN15 / ATCC MYA-4574 / FGSC 10173)</name>
    <name type="common">Glume blotch fungus</name>
    <name type="synonym">Parastagonospora nodorum</name>
    <dbReference type="NCBI Taxonomy" id="321614"/>
    <lineage>
        <taxon>Eukaryota</taxon>
        <taxon>Fungi</taxon>
        <taxon>Dikarya</taxon>
        <taxon>Ascomycota</taxon>
        <taxon>Pezizomycotina</taxon>
        <taxon>Dothideomycetes</taxon>
        <taxon>Pleosporomycetidae</taxon>
        <taxon>Pleosporales</taxon>
        <taxon>Pleosporineae</taxon>
        <taxon>Phaeosphaeriaceae</taxon>
        <taxon>Parastagonospora</taxon>
    </lineage>
</organism>
<gene>
    <name evidence="2" type="ORF">JI435_134370</name>
</gene>
<proteinExistence type="predicted"/>
<keyword evidence="3" id="KW-1185">Reference proteome</keyword>
<dbReference type="EMBL" id="CP069041">
    <property type="protein sequence ID" value="QRD06017.1"/>
    <property type="molecule type" value="Genomic_DNA"/>
</dbReference>
<dbReference type="InterPro" id="IPR056632">
    <property type="entry name" value="DUF7730"/>
</dbReference>
<feature type="domain" description="DUF7730" evidence="1">
    <location>
        <begin position="41"/>
        <end position="236"/>
    </location>
</feature>
<dbReference type="VEuPathDB" id="FungiDB:JI435_134370"/>
<accession>A0A7U2NPT8</accession>
<dbReference type="OMA" id="NEYNTMA"/>
<dbReference type="Proteomes" id="UP000663193">
    <property type="component" value="Chromosome 19"/>
</dbReference>
<evidence type="ECO:0000313" key="3">
    <source>
        <dbReference type="Proteomes" id="UP000663193"/>
    </source>
</evidence>
<dbReference type="PANTHER" id="PTHR38790">
    <property type="entry name" value="2EXR DOMAIN-CONTAINING PROTEIN-RELATED"/>
    <property type="match status" value="1"/>
</dbReference>
<evidence type="ECO:0000313" key="2">
    <source>
        <dbReference type="EMBL" id="QRD06017.1"/>
    </source>
</evidence>
<dbReference type="OrthoDB" id="3790972at2759"/>
<sequence length="250" mass="28083">MACQTPNLIALGAQLPGFANKRRKLAPQTPTTIAFGTPGPQDCCPFLSLPGELRNRIYEYAFRVDHIQGTQYDGSVVRKTNNEYNTMASKYTMTFETRDPNNWRSVPQQLSVLLSLPQTCRQIYAETNGMPFSENFFDVGLHAIQHFLAVVPRPILDGITVISLWKSPGRMMDQADNLFLASHDDENAPGVWRTLLRLLGALPSLKRVILNVRGGVEGLRLGVHWEQRLKGYVEGIVERCTDLEVEVELV</sequence>
<dbReference type="Pfam" id="PF24864">
    <property type="entry name" value="DUF7730"/>
    <property type="match status" value="1"/>
</dbReference>